<reference evidence="3 4" key="1">
    <citation type="submission" date="2016-02" db="EMBL/GenBank/DDBJ databases">
        <title>Genome analysis of coral dinoflagellate symbionts highlights evolutionary adaptations to a symbiotic lifestyle.</title>
        <authorList>
            <person name="Aranda M."/>
            <person name="Li Y."/>
            <person name="Liew Y.J."/>
            <person name="Baumgarten S."/>
            <person name="Simakov O."/>
            <person name="Wilson M."/>
            <person name="Piel J."/>
            <person name="Ashoor H."/>
            <person name="Bougouffa S."/>
            <person name="Bajic V.B."/>
            <person name="Ryu T."/>
            <person name="Ravasi T."/>
            <person name="Bayer T."/>
            <person name="Micklem G."/>
            <person name="Kim H."/>
            <person name="Bhak J."/>
            <person name="Lajeunesse T.C."/>
            <person name="Voolstra C.R."/>
        </authorList>
    </citation>
    <scope>NUCLEOTIDE SEQUENCE [LARGE SCALE GENOMIC DNA]</scope>
    <source>
        <strain evidence="3 4">CCMP2467</strain>
    </source>
</reference>
<dbReference type="InterPro" id="IPR000477">
    <property type="entry name" value="RT_dom"/>
</dbReference>
<organism evidence="3 4">
    <name type="scientific">Symbiodinium microadriaticum</name>
    <name type="common">Dinoflagellate</name>
    <name type="synonym">Zooxanthella microadriatica</name>
    <dbReference type="NCBI Taxonomy" id="2951"/>
    <lineage>
        <taxon>Eukaryota</taxon>
        <taxon>Sar</taxon>
        <taxon>Alveolata</taxon>
        <taxon>Dinophyceae</taxon>
        <taxon>Suessiales</taxon>
        <taxon>Symbiodiniaceae</taxon>
        <taxon>Symbiodinium</taxon>
    </lineage>
</organism>
<name>A0A1Q9C2C4_SYMMI</name>
<gene>
    <name evidence="3" type="primary">Pol</name>
    <name evidence="3" type="ORF">AK812_SmicGene42909</name>
</gene>
<evidence type="ECO:0000256" key="1">
    <source>
        <dbReference type="SAM" id="MobiDB-lite"/>
    </source>
</evidence>
<feature type="region of interest" description="Disordered" evidence="1">
    <location>
        <begin position="110"/>
        <end position="129"/>
    </location>
</feature>
<feature type="region of interest" description="Disordered" evidence="1">
    <location>
        <begin position="1048"/>
        <end position="1100"/>
    </location>
</feature>
<evidence type="ECO:0000313" key="4">
    <source>
        <dbReference type="Proteomes" id="UP000186817"/>
    </source>
</evidence>
<dbReference type="EMBL" id="LSRX01001852">
    <property type="protein sequence ID" value="OLP77073.1"/>
    <property type="molecule type" value="Genomic_DNA"/>
</dbReference>
<feature type="region of interest" description="Disordered" evidence="1">
    <location>
        <begin position="1409"/>
        <end position="1494"/>
    </location>
</feature>
<feature type="compositionally biased region" description="Low complexity" evidence="1">
    <location>
        <begin position="1426"/>
        <end position="1444"/>
    </location>
</feature>
<proteinExistence type="predicted"/>
<feature type="compositionally biased region" description="Basic and acidic residues" evidence="1">
    <location>
        <begin position="1484"/>
        <end position="1494"/>
    </location>
</feature>
<dbReference type="Pfam" id="PF00078">
    <property type="entry name" value="RVT_1"/>
    <property type="match status" value="1"/>
</dbReference>
<feature type="compositionally biased region" description="Polar residues" evidence="1">
    <location>
        <begin position="1465"/>
        <end position="1474"/>
    </location>
</feature>
<feature type="compositionally biased region" description="Basic and acidic residues" evidence="1">
    <location>
        <begin position="1088"/>
        <end position="1100"/>
    </location>
</feature>
<feature type="domain" description="Reverse transcriptase" evidence="2">
    <location>
        <begin position="485"/>
        <end position="800"/>
    </location>
</feature>
<comment type="caution">
    <text evidence="3">The sequence shown here is derived from an EMBL/GenBank/DDBJ whole genome shotgun (WGS) entry which is preliminary data.</text>
</comment>
<feature type="compositionally biased region" description="Polar residues" evidence="1">
    <location>
        <begin position="1409"/>
        <end position="1425"/>
    </location>
</feature>
<keyword evidence="4" id="KW-1185">Reference proteome</keyword>
<sequence length="1494" mass="167477">MEADWFDIDYSALAYDRDFEDDLCIEDFSYDFLAPAPGQVRNAWERPQASEAWNAQAICDPPSSASHQYAALFAQGMGTADARVTGDIIDPAEAPFNELNFSLWSGAKRDDRHEHRANSAPQPAPQRALQRARRRAIKNGGTWYRDRWVTPRDIGMPGEAHDMSHGTAKHLRKCLPKMPVLPPWPPKPGLHRQMLISLPSGSHRSSGCFTATAFFQWREGCRHVPVYAVILDTRPDVIQAERSSGEAFKVDRQRMANEAQLHPEKVQVFRQHVQEALACEHHPVAPEKLDGILLQASATVFAGKPEAQPPNAWQQPETALRLQDVWEHRAEHLRLAKQVRVAFLCIRYRAARSMWNFWLSWYNNNAEQALARHDTHAFFAVIQQLAPKQERGRVQLKGEDGGMLTAEAEIDALHTYWDGIFNDGAQAHDTLLTEGVFVAAPEVLEVVARLPMRKAAMPGRAPCAAWKLAAEDVAPHLHAYVQQAWAPGPVHVPLYLTEAWLHFMSKPGRTLRTPGDLRPLALQTGGGKALSRLLKNQLTPFAERAALHVPQFAYLRNRDTHSAIARALTHIDKVRSITHGGQRLSIHARKAGVQQQRCAGGATLSLDLSRAFDSVGHDVLWEALSWAAVPQDLATLLMTWYRSEYAFGQRGADGYTRRISITKGVKQGCVIAPTIWVILTCFVHHRLDERLSPAWSERHATCFADDFLFQWELESMQACKAMCTDVRVIYEVFASLGLCINSKKSAFLLKLVGPEAEAWLAKHRVLAPEGVEAKHVLRYDLFRRCDVPIKHTHVYLGIALTYDSYEEASMRHRLRLAAIQKHRLSRILQGRGGLTVRCRLRLWRVAIATSMLYATHVVGLTRASLRSAHVMMTKHLRAIMRSPRHLTQENDLAFLQSISQDTPLQLVLKAIGSMLDRANTHTDFPCFAVEDVMHRLRALRCNMISFSEAPAPRGMRLTEVPASAPVFTCQICGQHFATLHQVKNHEGPTVVREDSAVAHSDRRVSLNWSVESQRALIMTGATTMAPPVAMDKQVMALFGHVLTPMAGEKALGSKQGGPPQEMEVDSSRKRPRQTRQSPPKGKGKGRGKPKDREEATYSDSSERDLVLALGRIVLQQADQLHRLELDTGFFLVLATAPAAGTVIPTMFEVAELWRKKQMETPEQITCSLGVMMMRCLLQELSNRLSHALKTPEVVAALTKQEMLTDKQDWMYMLWDKDNGKLMPDPTRNPLSTKDLQQTIQVVRMGADWTGMAADWRMQIHLYGLASARKDAAAISLEVRPGTLCGWVCIGCTLMTLRAALDKPASEVMEDASLAMYLWLRRISGPRQFVLSLGVRHYQIQFPSDADTAAQIREQICQELVDANLDEILTFFRNMLDQPHREDFFEDIYQHILFHMIIEPRPITDMHPTLFSQPAQSSTVPVQTQMPQATRTRTLPAPAPALTEPEPQEDSASLEHECPSPAPTLVESSVSSGSDATMLYADLEPSAHSEEDTNT</sequence>
<protein>
    <submittedName>
        <fullName evidence="3">LINE-1 retrotransposable element ORF2 protein</fullName>
    </submittedName>
</protein>
<dbReference type="PROSITE" id="PS50878">
    <property type="entry name" value="RT_POL"/>
    <property type="match status" value="1"/>
</dbReference>
<dbReference type="OrthoDB" id="425014at2759"/>
<dbReference type="PANTHER" id="PTHR19446">
    <property type="entry name" value="REVERSE TRANSCRIPTASES"/>
    <property type="match status" value="1"/>
</dbReference>
<evidence type="ECO:0000259" key="2">
    <source>
        <dbReference type="PROSITE" id="PS50878"/>
    </source>
</evidence>
<accession>A0A1Q9C2C4</accession>
<evidence type="ECO:0000313" key="3">
    <source>
        <dbReference type="EMBL" id="OLP77073.1"/>
    </source>
</evidence>
<dbReference type="Proteomes" id="UP000186817">
    <property type="component" value="Unassembled WGS sequence"/>
</dbReference>